<dbReference type="InterPro" id="IPR011723">
    <property type="entry name" value="Znf/thioredoxin_put"/>
</dbReference>
<accession>A0A5C7SDX6</accession>
<keyword evidence="2" id="KW-0812">Transmembrane</keyword>
<feature type="transmembrane region" description="Helical" evidence="2">
    <location>
        <begin position="245"/>
        <end position="266"/>
    </location>
</feature>
<dbReference type="RefSeq" id="WP_043743214.1">
    <property type="nucleotide sequence ID" value="NZ_SSFD01000259.1"/>
</dbReference>
<protein>
    <submittedName>
        <fullName evidence="4">DUF3426 domain-containing protein</fullName>
    </submittedName>
</protein>
<reference evidence="4 5" key="1">
    <citation type="submission" date="2018-09" db="EMBL/GenBank/DDBJ databases">
        <title>Metagenome Assembled Genomes from an Advanced Water Purification Facility.</title>
        <authorList>
            <person name="Stamps B.W."/>
            <person name="Spear J.R."/>
        </authorList>
    </citation>
    <scope>NUCLEOTIDE SEQUENCE [LARGE SCALE GENOMIC DNA]</scope>
    <source>
        <strain evidence="4">Bin_27_1</strain>
    </source>
</reference>
<gene>
    <name evidence="4" type="ORF">E6Q80_16290</name>
</gene>
<dbReference type="Proteomes" id="UP000321192">
    <property type="component" value="Unassembled WGS sequence"/>
</dbReference>
<proteinExistence type="predicted"/>
<sequence length="398" mass="43055">MMITRCPACQTVFRLRPEQLHARGGEVRCGHCFHPFNALEHTVEVRDDGAATTAAPPPPAARPVYEARPDPLLDFDIPEVAPSPPIRAPLPEPGLDDYEDWLAPAHKPALRGTAMDDGQTGTAPAFDEGAAAAQPFPEVLRSARRGLPIDEDEGGTPARGRDLAAPGPFAPTISYTPPPPFDDDPATAIPGLSTPVRESARAAPEPASIPAHEDERPASPHEPDLARLDANYGRPRKETHPLVRALMVLLAASLSALLAAQATYLYRMELARALPGLRPVLSEACARFGCGVPYPRDAEHIAIEASDLQAEPGRPGYYLLQATLNNRADYPQQWPHLELTLTDAGDNPISRRVLPSTDWLPPSQPHEAFMARSAIELRIPFAAPALAPTGYRIYAFYP</sequence>
<evidence type="ECO:0000256" key="2">
    <source>
        <dbReference type="SAM" id="Phobius"/>
    </source>
</evidence>
<dbReference type="InterPro" id="IPR021834">
    <property type="entry name" value="DUF3426"/>
</dbReference>
<dbReference type="AlphaFoldDB" id="A0A5C7SDX6"/>
<name>A0A5C7SDX6_THASP</name>
<evidence type="ECO:0000256" key="1">
    <source>
        <dbReference type="SAM" id="MobiDB-lite"/>
    </source>
</evidence>
<dbReference type="NCBIfam" id="TIGR02098">
    <property type="entry name" value="MJ0042_CXXC"/>
    <property type="match status" value="1"/>
</dbReference>
<evidence type="ECO:0000313" key="4">
    <source>
        <dbReference type="EMBL" id="TXH81957.1"/>
    </source>
</evidence>
<keyword evidence="2" id="KW-0472">Membrane</keyword>
<feature type="compositionally biased region" description="Basic and acidic residues" evidence="1">
    <location>
        <begin position="211"/>
        <end position="227"/>
    </location>
</feature>
<dbReference type="Pfam" id="PF13717">
    <property type="entry name" value="Zn_ribbon_4"/>
    <property type="match status" value="1"/>
</dbReference>
<evidence type="ECO:0000313" key="5">
    <source>
        <dbReference type="Proteomes" id="UP000321192"/>
    </source>
</evidence>
<feature type="domain" description="Zinc finger/thioredoxin putative" evidence="3">
    <location>
        <begin position="2"/>
        <end position="37"/>
    </location>
</feature>
<feature type="region of interest" description="Disordered" evidence="1">
    <location>
        <begin position="147"/>
        <end position="228"/>
    </location>
</feature>
<evidence type="ECO:0000259" key="3">
    <source>
        <dbReference type="Pfam" id="PF13717"/>
    </source>
</evidence>
<organism evidence="4 5">
    <name type="scientific">Thauera aminoaromatica</name>
    <dbReference type="NCBI Taxonomy" id="164330"/>
    <lineage>
        <taxon>Bacteria</taxon>
        <taxon>Pseudomonadati</taxon>
        <taxon>Pseudomonadota</taxon>
        <taxon>Betaproteobacteria</taxon>
        <taxon>Rhodocyclales</taxon>
        <taxon>Zoogloeaceae</taxon>
        <taxon>Thauera</taxon>
    </lineage>
</organism>
<dbReference type="Pfam" id="PF11906">
    <property type="entry name" value="DUF3426"/>
    <property type="match status" value="1"/>
</dbReference>
<comment type="caution">
    <text evidence="4">The sequence shown here is derived from an EMBL/GenBank/DDBJ whole genome shotgun (WGS) entry which is preliminary data.</text>
</comment>
<dbReference type="EMBL" id="SSFD01000259">
    <property type="protein sequence ID" value="TXH81957.1"/>
    <property type="molecule type" value="Genomic_DNA"/>
</dbReference>
<keyword evidence="2" id="KW-1133">Transmembrane helix</keyword>